<dbReference type="AlphaFoldDB" id="A0A5J4ZPM0"/>
<dbReference type="Proteomes" id="UP000325577">
    <property type="component" value="Linkage Group LG6"/>
</dbReference>
<gene>
    <name evidence="1" type="ORF">F0562_013927</name>
</gene>
<keyword evidence="2" id="KW-1185">Reference proteome</keyword>
<organism evidence="1 2">
    <name type="scientific">Nyssa sinensis</name>
    <dbReference type="NCBI Taxonomy" id="561372"/>
    <lineage>
        <taxon>Eukaryota</taxon>
        <taxon>Viridiplantae</taxon>
        <taxon>Streptophyta</taxon>
        <taxon>Embryophyta</taxon>
        <taxon>Tracheophyta</taxon>
        <taxon>Spermatophyta</taxon>
        <taxon>Magnoliopsida</taxon>
        <taxon>eudicotyledons</taxon>
        <taxon>Gunneridae</taxon>
        <taxon>Pentapetalae</taxon>
        <taxon>asterids</taxon>
        <taxon>Cornales</taxon>
        <taxon>Nyssaceae</taxon>
        <taxon>Nyssa</taxon>
    </lineage>
</organism>
<evidence type="ECO:0000313" key="1">
    <source>
        <dbReference type="EMBL" id="KAA8519628.1"/>
    </source>
</evidence>
<proteinExistence type="predicted"/>
<dbReference type="EMBL" id="CM018049">
    <property type="protein sequence ID" value="KAA8519628.1"/>
    <property type="molecule type" value="Genomic_DNA"/>
</dbReference>
<accession>A0A5J4ZPM0</accession>
<protein>
    <submittedName>
        <fullName evidence="1">Uncharacterized protein</fullName>
    </submittedName>
</protein>
<evidence type="ECO:0000313" key="2">
    <source>
        <dbReference type="Proteomes" id="UP000325577"/>
    </source>
</evidence>
<name>A0A5J4ZPM0_9ASTE</name>
<reference evidence="1 2" key="1">
    <citation type="submission" date="2019-09" db="EMBL/GenBank/DDBJ databases">
        <title>A chromosome-level genome assembly of the Chinese tupelo Nyssa sinensis.</title>
        <authorList>
            <person name="Yang X."/>
            <person name="Kang M."/>
            <person name="Yang Y."/>
            <person name="Xiong H."/>
            <person name="Wang M."/>
            <person name="Zhang Z."/>
            <person name="Wang Z."/>
            <person name="Wu H."/>
            <person name="Ma T."/>
            <person name="Liu J."/>
            <person name="Xi Z."/>
        </authorList>
    </citation>
    <scope>NUCLEOTIDE SEQUENCE [LARGE SCALE GENOMIC DNA]</scope>
    <source>
        <strain evidence="1">J267</strain>
        <tissue evidence="1">Leaf</tissue>
    </source>
</reference>
<sequence>MANERLLTAFWGREYQVGKDSSREQPERASRGDVSSHLFVGWALAVEIWSDLAGPITKSLTWLGGLEKLHGEAIGQCRPQFAMSGTSKTREIDDGYEYNGEDFDNREEDLTIEDEGINNDGEAQAVQEVHYIVDIGLNKVQQDDGLEFTGIPKGIPSVAKYLALHFGYSNCVIVEVFAWFDDDASIQLLNLILLIMQL</sequence>